<dbReference type="Proteomes" id="UP000007812">
    <property type="component" value="Chromosome"/>
</dbReference>
<sequence>MVVFQEPQKIEDIEKGYQLFQDTVAAFPHLVRLISRPNSRRYFVSGLYV</sequence>
<proteinExistence type="predicted"/>
<protein>
    <submittedName>
        <fullName evidence="1">Uncharacterized protein</fullName>
    </submittedName>
</protein>
<keyword evidence="2" id="KW-1185">Reference proteome</keyword>
<dbReference type="KEGG" id="mcn:Mcup_0703"/>
<dbReference type="AlphaFoldDB" id="F4G1J5"/>
<reference evidence="1 2" key="1">
    <citation type="journal article" date="2011" name="J. Bacteriol.">
        <title>Complete genome sequence of Metallosphaera cuprina, a metal sulfide-oxidizing archaeon from a hot spring.</title>
        <authorList>
            <person name="Liu L.J."/>
            <person name="You X.Y."/>
            <person name="Zheng H."/>
            <person name="Wang S."/>
            <person name="Jiang C.Y."/>
            <person name="Liu S.J."/>
        </authorList>
    </citation>
    <scope>NUCLEOTIDE SEQUENCE [LARGE SCALE GENOMIC DNA]</scope>
    <source>
        <strain evidence="1 2">Ar-4</strain>
    </source>
</reference>
<name>F4G1J5_METCR</name>
<evidence type="ECO:0000313" key="1">
    <source>
        <dbReference type="EMBL" id="AEB94808.1"/>
    </source>
</evidence>
<organism evidence="1 2">
    <name type="scientific">Metallosphaera cuprina (strain Ar-4)</name>
    <dbReference type="NCBI Taxonomy" id="1006006"/>
    <lineage>
        <taxon>Archaea</taxon>
        <taxon>Thermoproteota</taxon>
        <taxon>Thermoprotei</taxon>
        <taxon>Sulfolobales</taxon>
        <taxon>Sulfolobaceae</taxon>
        <taxon>Metallosphaera</taxon>
    </lineage>
</organism>
<evidence type="ECO:0000313" key="2">
    <source>
        <dbReference type="Proteomes" id="UP000007812"/>
    </source>
</evidence>
<dbReference type="EMBL" id="CP002656">
    <property type="protein sequence ID" value="AEB94808.1"/>
    <property type="molecule type" value="Genomic_DNA"/>
</dbReference>
<dbReference type="HOGENOM" id="CLU_3130820_0_0_2"/>
<gene>
    <name evidence="1" type="ordered locus">Mcup_0703</name>
</gene>
<accession>F4G1J5</accession>